<name>A0AAN9UZZ6_9PEZI</name>
<dbReference type="EMBL" id="JAKJXP020000004">
    <property type="protein sequence ID" value="KAK7757001.1"/>
    <property type="molecule type" value="Genomic_DNA"/>
</dbReference>
<gene>
    <name evidence="2" type="ORF">SLS62_001017</name>
</gene>
<dbReference type="Proteomes" id="UP001320420">
    <property type="component" value="Unassembled WGS sequence"/>
</dbReference>
<dbReference type="AlphaFoldDB" id="A0AAN9UZZ6"/>
<evidence type="ECO:0000313" key="2">
    <source>
        <dbReference type="EMBL" id="KAK7757001.1"/>
    </source>
</evidence>
<feature type="compositionally biased region" description="Polar residues" evidence="1">
    <location>
        <begin position="12"/>
        <end position="21"/>
    </location>
</feature>
<organism evidence="2 3">
    <name type="scientific">Diatrype stigma</name>
    <dbReference type="NCBI Taxonomy" id="117547"/>
    <lineage>
        <taxon>Eukaryota</taxon>
        <taxon>Fungi</taxon>
        <taxon>Dikarya</taxon>
        <taxon>Ascomycota</taxon>
        <taxon>Pezizomycotina</taxon>
        <taxon>Sordariomycetes</taxon>
        <taxon>Xylariomycetidae</taxon>
        <taxon>Xylariales</taxon>
        <taxon>Diatrypaceae</taxon>
        <taxon>Diatrype</taxon>
    </lineage>
</organism>
<evidence type="ECO:0000256" key="1">
    <source>
        <dbReference type="SAM" id="MobiDB-lite"/>
    </source>
</evidence>
<accession>A0AAN9UZZ6</accession>
<protein>
    <submittedName>
        <fullName evidence="2">Uncharacterized protein</fullName>
    </submittedName>
</protein>
<keyword evidence="3" id="KW-1185">Reference proteome</keyword>
<comment type="caution">
    <text evidence="2">The sequence shown here is derived from an EMBL/GenBank/DDBJ whole genome shotgun (WGS) entry which is preliminary data.</text>
</comment>
<feature type="region of interest" description="Disordered" evidence="1">
    <location>
        <begin position="1"/>
        <end position="52"/>
    </location>
</feature>
<evidence type="ECO:0000313" key="3">
    <source>
        <dbReference type="Proteomes" id="UP001320420"/>
    </source>
</evidence>
<reference evidence="2 3" key="1">
    <citation type="submission" date="2024-02" db="EMBL/GenBank/DDBJ databases">
        <title>De novo assembly and annotation of 12 fungi associated with fruit tree decline syndrome in Ontario, Canada.</title>
        <authorList>
            <person name="Sulman M."/>
            <person name="Ellouze W."/>
            <person name="Ilyukhin E."/>
        </authorList>
    </citation>
    <scope>NUCLEOTIDE SEQUENCE [LARGE SCALE GENOMIC DNA]</scope>
    <source>
        <strain evidence="2 3">M11/M66-122</strain>
    </source>
</reference>
<proteinExistence type="predicted"/>
<sequence length="159" mass="18137">MASKTRSPDGGSDTSSESRTFSDLIYAGNRRVLSEDIPPSNSDHEDDYGRRIPKDQIPKQELDGKFVLKANIPDNPFGVISDTPRSSTGTISDARAFTPEECPVWTYYIPKEREESEWDVYFVMLLQQNAERGLWERAGLGKVFKAAFREQWWDEIKLG</sequence>